<evidence type="ECO:0000313" key="1">
    <source>
        <dbReference type="EMBL" id="KAG2649643.1"/>
    </source>
</evidence>
<keyword evidence="2" id="KW-1185">Reference proteome</keyword>
<reference evidence="1 2" key="1">
    <citation type="submission" date="2020-05" db="EMBL/GenBank/DDBJ databases">
        <title>WGS assembly of Panicum virgatum.</title>
        <authorList>
            <person name="Lovell J.T."/>
            <person name="Jenkins J."/>
            <person name="Shu S."/>
            <person name="Juenger T.E."/>
            <person name="Schmutz J."/>
        </authorList>
    </citation>
    <scope>NUCLEOTIDE SEQUENCE [LARGE SCALE GENOMIC DNA]</scope>
    <source>
        <strain evidence="2">cv. AP13</strain>
    </source>
</reference>
<organism evidence="1 2">
    <name type="scientific">Panicum virgatum</name>
    <name type="common">Blackwell switchgrass</name>
    <dbReference type="NCBI Taxonomy" id="38727"/>
    <lineage>
        <taxon>Eukaryota</taxon>
        <taxon>Viridiplantae</taxon>
        <taxon>Streptophyta</taxon>
        <taxon>Embryophyta</taxon>
        <taxon>Tracheophyta</taxon>
        <taxon>Spermatophyta</taxon>
        <taxon>Magnoliopsida</taxon>
        <taxon>Liliopsida</taxon>
        <taxon>Poales</taxon>
        <taxon>Poaceae</taxon>
        <taxon>PACMAD clade</taxon>
        <taxon>Panicoideae</taxon>
        <taxon>Panicodae</taxon>
        <taxon>Paniceae</taxon>
        <taxon>Panicinae</taxon>
        <taxon>Panicum</taxon>
        <taxon>Panicum sect. Hiantes</taxon>
    </lineage>
</organism>
<dbReference type="EMBL" id="CM029038">
    <property type="protein sequence ID" value="KAG2649643.1"/>
    <property type="molecule type" value="Genomic_DNA"/>
</dbReference>
<protein>
    <submittedName>
        <fullName evidence="1">Uncharacterized protein</fullName>
    </submittedName>
</protein>
<accession>A0A8T0WXK8</accession>
<gene>
    <name evidence="1" type="ORF">PVAP13_1NG122357</name>
</gene>
<dbReference type="AlphaFoldDB" id="A0A8T0WXK8"/>
<sequence length="103" mass="11456">MPLFIFFPNPLCSSVATQSLPQNGTNCIFSRQPSLWTVIERSLGTTQKSPNTRGKVLFLNSLKELTLKGKFVPYLASFSSLIHLLELKLCFFGGGHPWCSSSF</sequence>
<comment type="caution">
    <text evidence="1">The sequence shown here is derived from an EMBL/GenBank/DDBJ whole genome shotgun (WGS) entry which is preliminary data.</text>
</comment>
<evidence type="ECO:0000313" key="2">
    <source>
        <dbReference type="Proteomes" id="UP000823388"/>
    </source>
</evidence>
<name>A0A8T0WXK8_PANVG</name>
<dbReference type="Proteomes" id="UP000823388">
    <property type="component" value="Chromosome 1N"/>
</dbReference>
<proteinExistence type="predicted"/>